<dbReference type="SUPFAM" id="SSF46689">
    <property type="entry name" value="Homeodomain-like"/>
    <property type="match status" value="1"/>
</dbReference>
<dbReference type="NCBIfam" id="NF033545">
    <property type="entry name" value="transpos_IS630"/>
    <property type="match status" value="1"/>
</dbReference>
<sequence length="160" mass="17773">MQRANIVLLSAERLPVLEVVRRAGVSRPAVWRWQVRYAEQGVDGLLRDKARKPGRARLPAATVARVLALTCSEPPGAVTHWTGRAVAEAIGISLRSVQRLWEANRLQPQRLRTFKRSADPAFAAKEEHIIGLYMDPPCHAAVLSIDEKSQIQALDRTQPG</sequence>
<evidence type="ECO:0000313" key="1">
    <source>
        <dbReference type="EMBL" id="CAA9294055.1"/>
    </source>
</evidence>
<dbReference type="InterPro" id="IPR009057">
    <property type="entry name" value="Homeodomain-like_sf"/>
</dbReference>
<accession>A0A6J4K2J8</accession>
<dbReference type="EMBL" id="CADCTK010001022">
    <property type="protein sequence ID" value="CAA9294055.1"/>
    <property type="molecule type" value="Genomic_DNA"/>
</dbReference>
<protein>
    <submittedName>
        <fullName evidence="1">Mobile element protein</fullName>
    </submittedName>
</protein>
<organism evidence="1">
    <name type="scientific">uncultured Chloroflexia bacterium</name>
    <dbReference type="NCBI Taxonomy" id="1672391"/>
    <lineage>
        <taxon>Bacteria</taxon>
        <taxon>Bacillati</taxon>
        <taxon>Chloroflexota</taxon>
        <taxon>Chloroflexia</taxon>
        <taxon>environmental samples</taxon>
    </lineage>
</organism>
<reference evidence="1" key="1">
    <citation type="submission" date="2020-02" db="EMBL/GenBank/DDBJ databases">
        <authorList>
            <person name="Meier V. D."/>
        </authorList>
    </citation>
    <scope>NUCLEOTIDE SEQUENCE</scope>
    <source>
        <strain evidence="1">AVDCRST_MAG26</strain>
    </source>
</reference>
<name>A0A6J4K2J8_9CHLR</name>
<gene>
    <name evidence="1" type="ORF">AVDCRST_MAG26-4322</name>
</gene>
<dbReference type="InterPro" id="IPR047655">
    <property type="entry name" value="Transpos_IS630-like"/>
</dbReference>
<proteinExistence type="predicted"/>
<dbReference type="Pfam" id="PF13565">
    <property type="entry name" value="HTH_32"/>
    <property type="match status" value="1"/>
</dbReference>
<dbReference type="AlphaFoldDB" id="A0A6J4K2J8"/>